<evidence type="ECO:0000313" key="3">
    <source>
        <dbReference type="Proteomes" id="UP001141327"/>
    </source>
</evidence>
<comment type="caution">
    <text evidence="2">The sequence shown here is derived from an EMBL/GenBank/DDBJ whole genome shotgun (WGS) entry which is preliminary data.</text>
</comment>
<proteinExistence type="predicted"/>
<dbReference type="EMBL" id="JAPMOS010000004">
    <property type="protein sequence ID" value="KAJ4462248.1"/>
    <property type="molecule type" value="Genomic_DNA"/>
</dbReference>
<feature type="region of interest" description="Disordered" evidence="1">
    <location>
        <begin position="35"/>
        <end position="69"/>
    </location>
</feature>
<organism evidence="2 3">
    <name type="scientific">Paratrimastix pyriformis</name>
    <dbReference type="NCBI Taxonomy" id="342808"/>
    <lineage>
        <taxon>Eukaryota</taxon>
        <taxon>Metamonada</taxon>
        <taxon>Preaxostyla</taxon>
        <taxon>Paratrimastigidae</taxon>
        <taxon>Paratrimastix</taxon>
    </lineage>
</organism>
<protein>
    <submittedName>
        <fullName evidence="2">Uncharacterized protein</fullName>
    </submittedName>
</protein>
<dbReference type="Proteomes" id="UP001141327">
    <property type="component" value="Unassembled WGS sequence"/>
</dbReference>
<keyword evidence="3" id="KW-1185">Reference proteome</keyword>
<sequence length="138" mass="13944">MCQSVSLCDRRDLSVLTTADLPAPQELTPILSTSASVSLAASNPGSRPPSPPGSHQAKSSGGGALLPASTPLVTSAATDTVMTGLSTGARTVPMPPMAVLTPASFIPPPSPPLPRCASISLCNLVPPIHTGLIRILLF</sequence>
<feature type="compositionally biased region" description="Low complexity" evidence="1">
    <location>
        <begin position="35"/>
        <end position="45"/>
    </location>
</feature>
<name>A0ABQ8UTT5_9EUKA</name>
<evidence type="ECO:0000256" key="1">
    <source>
        <dbReference type="SAM" id="MobiDB-lite"/>
    </source>
</evidence>
<accession>A0ABQ8UTT5</accession>
<reference evidence="2" key="1">
    <citation type="journal article" date="2022" name="bioRxiv">
        <title>Genomics of Preaxostyla Flagellates Illuminates Evolutionary Transitions and the Path Towards Mitochondrial Loss.</title>
        <authorList>
            <person name="Novak L.V.F."/>
            <person name="Treitli S.C."/>
            <person name="Pyrih J."/>
            <person name="Halakuc P."/>
            <person name="Pipaliya S.V."/>
            <person name="Vacek V."/>
            <person name="Brzon O."/>
            <person name="Soukal P."/>
            <person name="Eme L."/>
            <person name="Dacks J.B."/>
            <person name="Karnkowska A."/>
            <person name="Elias M."/>
            <person name="Hampl V."/>
        </authorList>
    </citation>
    <scope>NUCLEOTIDE SEQUENCE</scope>
    <source>
        <strain evidence="2">RCP-MX</strain>
    </source>
</reference>
<gene>
    <name evidence="2" type="ORF">PAPYR_1445</name>
</gene>
<evidence type="ECO:0000313" key="2">
    <source>
        <dbReference type="EMBL" id="KAJ4462248.1"/>
    </source>
</evidence>